<organism evidence="5 6">
    <name type="scientific">Toxocara canis</name>
    <name type="common">Canine roundworm</name>
    <dbReference type="NCBI Taxonomy" id="6265"/>
    <lineage>
        <taxon>Eukaryota</taxon>
        <taxon>Metazoa</taxon>
        <taxon>Ecdysozoa</taxon>
        <taxon>Nematoda</taxon>
        <taxon>Chromadorea</taxon>
        <taxon>Rhabditida</taxon>
        <taxon>Spirurina</taxon>
        <taxon>Ascaridomorpha</taxon>
        <taxon>Ascaridoidea</taxon>
        <taxon>Toxocaridae</taxon>
        <taxon>Toxocara</taxon>
    </lineage>
</organism>
<evidence type="ECO:0000256" key="1">
    <source>
        <dbReference type="ARBA" id="ARBA00000032"/>
    </source>
</evidence>
<dbReference type="PANTHER" id="PTHR11567:SF210">
    <property type="entry name" value="ACID PHOSPHATASE 5-RELATED"/>
    <property type="match status" value="1"/>
</dbReference>
<dbReference type="PROSITE" id="PS00616">
    <property type="entry name" value="HIS_ACID_PHOSPHAT_1"/>
    <property type="match status" value="1"/>
</dbReference>
<reference evidence="4 5" key="2">
    <citation type="submission" date="2018-11" db="EMBL/GenBank/DDBJ databases">
        <authorList>
            <consortium name="Pathogen Informatics"/>
        </authorList>
    </citation>
    <scope>NUCLEOTIDE SEQUENCE [LARGE SCALE GENOMIC DNA]</scope>
</reference>
<dbReference type="PANTHER" id="PTHR11567">
    <property type="entry name" value="ACID PHOSPHATASE-RELATED"/>
    <property type="match status" value="1"/>
</dbReference>
<protein>
    <submittedName>
        <fullName evidence="6">Testicular acid phosphatase-like protein</fullName>
    </submittedName>
</protein>
<accession>A0A183UFN1</accession>
<reference evidence="6" key="1">
    <citation type="submission" date="2016-06" db="UniProtKB">
        <authorList>
            <consortium name="WormBaseParasite"/>
        </authorList>
    </citation>
    <scope>IDENTIFICATION</scope>
</reference>
<dbReference type="InterPro" id="IPR029033">
    <property type="entry name" value="His_PPase_superfam"/>
</dbReference>
<evidence type="ECO:0000256" key="3">
    <source>
        <dbReference type="SAM" id="SignalP"/>
    </source>
</evidence>
<keyword evidence="5" id="KW-1185">Reference proteome</keyword>
<name>A0A183UFN1_TOXCA</name>
<dbReference type="InterPro" id="IPR050645">
    <property type="entry name" value="Histidine_acid_phosphatase"/>
</dbReference>
<sequence>MSCGQIMLVVLCILYSVNARFNNQLVYVQALWRHGDRAPKILPYPKDENTELAWPRGWAQLTNVYLLSSAIDRAIVSAQAMLRGFFPATGRDVWMEGEAWQPLPFHSLTPGQPDPESLNAAPHFLGLHKVYILVPFAITMHCSKKLLRPGHYNCPTYNELWDQQKSSLADAINKEYADVFNFLVNATGFPSVGYRQIYPLYGIVAEVIHGLPQPDWVYRRWPSHGNLTTLEIIVDLERLIQMSEFNTSEKAILRGGYIAGNWLDRALNVSMGIQTNPSKMMLFSAHDDTLTPFMFAMKINNGLLVPYAACIIMEIFATAANEFAVKVN</sequence>
<dbReference type="InterPro" id="IPR000560">
    <property type="entry name" value="His_Pase_clade-2"/>
</dbReference>
<dbReference type="CDD" id="cd07061">
    <property type="entry name" value="HP_HAP_like"/>
    <property type="match status" value="1"/>
</dbReference>
<dbReference type="Pfam" id="PF00328">
    <property type="entry name" value="His_Phos_2"/>
    <property type="match status" value="1"/>
</dbReference>
<proteinExistence type="inferred from homology"/>
<feature type="signal peptide" evidence="3">
    <location>
        <begin position="1"/>
        <end position="19"/>
    </location>
</feature>
<feature type="chain" id="PRO_5044553153" evidence="3">
    <location>
        <begin position="20"/>
        <end position="328"/>
    </location>
</feature>
<dbReference type="Proteomes" id="UP000050794">
    <property type="component" value="Unassembled WGS sequence"/>
</dbReference>
<comment type="similarity">
    <text evidence="2">Belongs to the histidine acid phosphatase family.</text>
</comment>
<keyword evidence="3" id="KW-0732">Signal</keyword>
<dbReference type="InterPro" id="IPR033379">
    <property type="entry name" value="Acid_Pase_AS"/>
</dbReference>
<evidence type="ECO:0000256" key="2">
    <source>
        <dbReference type="ARBA" id="ARBA00005375"/>
    </source>
</evidence>
<dbReference type="GO" id="GO:0003993">
    <property type="term" value="F:acid phosphatase activity"/>
    <property type="evidence" value="ECO:0007669"/>
    <property type="project" value="UniProtKB-EC"/>
</dbReference>
<dbReference type="WBParaSite" id="TCNE_0000730101-mRNA-1">
    <property type="protein sequence ID" value="TCNE_0000730101-mRNA-1"/>
    <property type="gene ID" value="TCNE_0000730101"/>
</dbReference>
<evidence type="ECO:0000313" key="5">
    <source>
        <dbReference type="Proteomes" id="UP000050794"/>
    </source>
</evidence>
<comment type="catalytic activity">
    <reaction evidence="1">
        <text>a phosphate monoester + H2O = an alcohol + phosphate</text>
        <dbReference type="Rhea" id="RHEA:15017"/>
        <dbReference type="ChEBI" id="CHEBI:15377"/>
        <dbReference type="ChEBI" id="CHEBI:30879"/>
        <dbReference type="ChEBI" id="CHEBI:43474"/>
        <dbReference type="ChEBI" id="CHEBI:67140"/>
        <dbReference type="EC" id="3.1.3.2"/>
    </reaction>
</comment>
<dbReference type="EMBL" id="UYWY01019654">
    <property type="protein sequence ID" value="VDM38622.1"/>
    <property type="molecule type" value="Genomic_DNA"/>
</dbReference>
<dbReference type="Gene3D" id="3.40.50.1240">
    <property type="entry name" value="Phosphoglycerate mutase-like"/>
    <property type="match status" value="1"/>
</dbReference>
<evidence type="ECO:0000313" key="6">
    <source>
        <dbReference type="WBParaSite" id="TCNE_0000730101-mRNA-1"/>
    </source>
</evidence>
<dbReference type="SUPFAM" id="SSF53254">
    <property type="entry name" value="Phosphoglycerate mutase-like"/>
    <property type="match status" value="1"/>
</dbReference>
<gene>
    <name evidence="4" type="ORF">TCNE_LOCUS7301</name>
</gene>
<evidence type="ECO:0000313" key="4">
    <source>
        <dbReference type="EMBL" id="VDM38622.1"/>
    </source>
</evidence>
<dbReference type="AlphaFoldDB" id="A0A183UFN1"/>